<dbReference type="Proteomes" id="UP000320811">
    <property type="component" value="Unassembled WGS sequence"/>
</dbReference>
<gene>
    <name evidence="2" type="ORF">FHW36_101609</name>
</gene>
<proteinExistence type="predicted"/>
<dbReference type="InterPro" id="IPR014710">
    <property type="entry name" value="RmlC-like_jellyroll"/>
</dbReference>
<organism evidence="2 3">
    <name type="scientific">Chitinophaga polysaccharea</name>
    <dbReference type="NCBI Taxonomy" id="1293035"/>
    <lineage>
        <taxon>Bacteria</taxon>
        <taxon>Pseudomonadati</taxon>
        <taxon>Bacteroidota</taxon>
        <taxon>Chitinophagia</taxon>
        <taxon>Chitinophagales</taxon>
        <taxon>Chitinophagaceae</taxon>
        <taxon>Chitinophaga</taxon>
    </lineage>
</organism>
<name>A0A561Q2T9_9BACT</name>
<accession>A0A561Q2T9</accession>
<dbReference type="InterPro" id="IPR018490">
    <property type="entry name" value="cNMP-bd_dom_sf"/>
</dbReference>
<protein>
    <submittedName>
        <fullName evidence="2">CRP-like cAMP-binding protein</fullName>
    </submittedName>
</protein>
<evidence type="ECO:0000313" key="3">
    <source>
        <dbReference type="Proteomes" id="UP000320811"/>
    </source>
</evidence>
<feature type="domain" description="Cyclic nucleotide-binding" evidence="1">
    <location>
        <begin position="50"/>
        <end position="136"/>
    </location>
</feature>
<keyword evidence="3" id="KW-1185">Reference proteome</keyword>
<dbReference type="Gene3D" id="2.60.120.10">
    <property type="entry name" value="Jelly Rolls"/>
    <property type="match status" value="1"/>
</dbReference>
<reference evidence="2 3" key="1">
    <citation type="submission" date="2019-06" db="EMBL/GenBank/DDBJ databases">
        <title>Sorghum-associated microbial communities from plants grown in Nebraska, USA.</title>
        <authorList>
            <person name="Schachtman D."/>
        </authorList>
    </citation>
    <scope>NUCLEOTIDE SEQUENCE [LARGE SCALE GENOMIC DNA]</scope>
    <source>
        <strain evidence="2 3">1209</strain>
    </source>
</reference>
<dbReference type="SUPFAM" id="SSF51206">
    <property type="entry name" value="cAMP-binding domain-like"/>
    <property type="match status" value="1"/>
</dbReference>
<sequence>MIIAACRPKRQALHNQPFKMKHEKLIRFVEGNVSLDEFDIGLIENYFEPVTVSKNELLEKENSIANHLYFINSGYIRVFHIENGVEITTHINCQLNFITSFNSFIAAIPAQDNVESITPCSLLKISKKNLDALYQHSQKWTKFCKNIYEQSLTFNEQRMKDILTLSAEKRYLKLISTRPEIIRDVPLQYIASYIGIKPESLSRIRRQVIS</sequence>
<dbReference type="EMBL" id="VIWO01000001">
    <property type="protein sequence ID" value="TWF44688.1"/>
    <property type="molecule type" value="Genomic_DNA"/>
</dbReference>
<dbReference type="Pfam" id="PF00027">
    <property type="entry name" value="cNMP_binding"/>
    <property type="match status" value="1"/>
</dbReference>
<evidence type="ECO:0000259" key="1">
    <source>
        <dbReference type="Pfam" id="PF00027"/>
    </source>
</evidence>
<evidence type="ECO:0000313" key="2">
    <source>
        <dbReference type="EMBL" id="TWF44688.1"/>
    </source>
</evidence>
<dbReference type="AlphaFoldDB" id="A0A561Q2T9"/>
<dbReference type="InterPro" id="IPR000595">
    <property type="entry name" value="cNMP-bd_dom"/>
</dbReference>
<comment type="caution">
    <text evidence="2">The sequence shown here is derived from an EMBL/GenBank/DDBJ whole genome shotgun (WGS) entry which is preliminary data.</text>
</comment>